<feature type="region of interest" description="Disordered" evidence="1">
    <location>
        <begin position="109"/>
        <end position="146"/>
    </location>
</feature>
<feature type="compositionally biased region" description="Low complexity" evidence="1">
    <location>
        <begin position="127"/>
        <end position="139"/>
    </location>
</feature>
<dbReference type="EMBL" id="OZ035830">
    <property type="protein sequence ID" value="CAL1614122.1"/>
    <property type="molecule type" value="Genomic_DNA"/>
</dbReference>
<gene>
    <name evidence="2" type="ORF">KC01_LOCUS40202</name>
</gene>
<evidence type="ECO:0000313" key="2">
    <source>
        <dbReference type="EMBL" id="CAL1614122.1"/>
    </source>
</evidence>
<sequence length="211" mass="23353">MLFAQLGPCGVLCCHVELLWCFSSQSGRLTCFRADCQSRDQSSCPISDLRRGRLHLQLEHGNTLHVVVFLFMHEVSCGNTDLRTHGGVCVAAVDPDRTFHCTRLHHHSLRCRRPRPPPPPPPWSELSSASPTGSPSAAAVKGKQDFLDNGGNELPSVLIPTCAAYHVHYRGGNRGDRRQTTRPRRGRDKCEALMQTDHCAPAEIQTALWIG</sequence>
<evidence type="ECO:0008006" key="4">
    <source>
        <dbReference type="Google" id="ProtNLM"/>
    </source>
</evidence>
<organism evidence="2 3">
    <name type="scientific">Knipowitschia caucasica</name>
    <name type="common">Caucasian dwarf goby</name>
    <name type="synonym">Pomatoschistus caucasicus</name>
    <dbReference type="NCBI Taxonomy" id="637954"/>
    <lineage>
        <taxon>Eukaryota</taxon>
        <taxon>Metazoa</taxon>
        <taxon>Chordata</taxon>
        <taxon>Craniata</taxon>
        <taxon>Vertebrata</taxon>
        <taxon>Euteleostomi</taxon>
        <taxon>Actinopterygii</taxon>
        <taxon>Neopterygii</taxon>
        <taxon>Teleostei</taxon>
        <taxon>Neoteleostei</taxon>
        <taxon>Acanthomorphata</taxon>
        <taxon>Gobiaria</taxon>
        <taxon>Gobiiformes</taxon>
        <taxon>Gobioidei</taxon>
        <taxon>Gobiidae</taxon>
        <taxon>Gobiinae</taxon>
        <taxon>Knipowitschia</taxon>
    </lineage>
</organism>
<dbReference type="AlphaFoldDB" id="A0AAV2MLH9"/>
<protein>
    <recommendedName>
        <fullName evidence="4">Secreted protein</fullName>
    </recommendedName>
</protein>
<reference evidence="2 3" key="1">
    <citation type="submission" date="2024-04" db="EMBL/GenBank/DDBJ databases">
        <authorList>
            <person name="Waldvogel A.-M."/>
            <person name="Schoenle A."/>
        </authorList>
    </citation>
    <scope>NUCLEOTIDE SEQUENCE [LARGE SCALE GENOMIC DNA]</scope>
</reference>
<name>A0AAV2MLH9_KNICA</name>
<evidence type="ECO:0000256" key="1">
    <source>
        <dbReference type="SAM" id="MobiDB-lite"/>
    </source>
</evidence>
<accession>A0AAV2MLH9</accession>
<proteinExistence type="predicted"/>
<evidence type="ECO:0000313" key="3">
    <source>
        <dbReference type="Proteomes" id="UP001497482"/>
    </source>
</evidence>
<dbReference type="Proteomes" id="UP001497482">
    <property type="component" value="Chromosome 8"/>
</dbReference>
<keyword evidence="3" id="KW-1185">Reference proteome</keyword>